<organism evidence="2 3">
    <name type="scientific">Actinopolyspora alba</name>
    <dbReference type="NCBI Taxonomy" id="673379"/>
    <lineage>
        <taxon>Bacteria</taxon>
        <taxon>Bacillati</taxon>
        <taxon>Actinomycetota</taxon>
        <taxon>Actinomycetes</taxon>
        <taxon>Actinopolysporales</taxon>
        <taxon>Actinopolysporaceae</taxon>
        <taxon>Actinopolyspora</taxon>
        <taxon>Actinopolyspora alba group</taxon>
    </lineage>
</organism>
<dbReference type="InterPro" id="IPR027417">
    <property type="entry name" value="P-loop_NTPase"/>
</dbReference>
<protein>
    <submittedName>
        <fullName evidence="2">CobQ/CobB/MinD/ParA nucleotide binding domain-containing protein</fullName>
    </submittedName>
</protein>
<dbReference type="Pfam" id="PF13614">
    <property type="entry name" value="AAA_31"/>
    <property type="match status" value="1"/>
</dbReference>
<keyword evidence="3" id="KW-1185">Reference proteome</keyword>
<sequence length="178" mass="18921">MKTLSMLNLKGGVGKTVSAVGLAKALADLGRGRVLLVDADPQGGLTRWVTNRVPDDFKTANLSSLVQGFTTVPGTLIDLDDTELHADDPSRAALWSGMSLIPTATTRIVVDAIFGGTIDYRALRDPLERDTPDDFAYCVVDVGHGDNDSTRIGVVASDLVITVIAGWQVQSVQQLSEV</sequence>
<name>A0A1I2CQU5_9ACTN</name>
<gene>
    <name evidence="2" type="ORF">SAMN04487819_1351</name>
</gene>
<evidence type="ECO:0000259" key="1">
    <source>
        <dbReference type="Pfam" id="PF13614"/>
    </source>
</evidence>
<feature type="domain" description="AAA" evidence="1">
    <location>
        <begin position="1"/>
        <end position="165"/>
    </location>
</feature>
<accession>A0A1I2CQU5</accession>
<reference evidence="3" key="1">
    <citation type="submission" date="2016-10" db="EMBL/GenBank/DDBJ databases">
        <authorList>
            <person name="Varghese N."/>
            <person name="Submissions S."/>
        </authorList>
    </citation>
    <scope>NUCLEOTIDE SEQUENCE [LARGE SCALE GENOMIC DNA]</scope>
    <source>
        <strain evidence="3">DSM 45004</strain>
    </source>
</reference>
<feature type="non-terminal residue" evidence="2">
    <location>
        <position position="178"/>
    </location>
</feature>
<evidence type="ECO:0000313" key="2">
    <source>
        <dbReference type="EMBL" id="SFE70535.1"/>
    </source>
</evidence>
<dbReference type="InterPro" id="IPR025669">
    <property type="entry name" value="AAA_dom"/>
</dbReference>
<dbReference type="InterPro" id="IPR050678">
    <property type="entry name" value="DNA_Partitioning_ATPase"/>
</dbReference>
<evidence type="ECO:0000313" key="3">
    <source>
        <dbReference type="Proteomes" id="UP000198716"/>
    </source>
</evidence>
<dbReference type="AlphaFoldDB" id="A0A1I2CQU5"/>
<dbReference type="EMBL" id="FOMZ01000035">
    <property type="protein sequence ID" value="SFE70535.1"/>
    <property type="molecule type" value="Genomic_DNA"/>
</dbReference>
<dbReference type="PANTHER" id="PTHR13696:SF96">
    <property type="entry name" value="COBQ_COBB_MIND_PARA NUCLEOTIDE BINDING DOMAIN-CONTAINING PROTEIN"/>
    <property type="match status" value="1"/>
</dbReference>
<dbReference type="SUPFAM" id="SSF52540">
    <property type="entry name" value="P-loop containing nucleoside triphosphate hydrolases"/>
    <property type="match status" value="1"/>
</dbReference>
<dbReference type="Proteomes" id="UP000198716">
    <property type="component" value="Unassembled WGS sequence"/>
</dbReference>
<dbReference type="Gene3D" id="3.40.50.300">
    <property type="entry name" value="P-loop containing nucleotide triphosphate hydrolases"/>
    <property type="match status" value="1"/>
</dbReference>
<dbReference type="CDD" id="cd02042">
    <property type="entry name" value="ParAB_family"/>
    <property type="match status" value="1"/>
</dbReference>
<dbReference type="PANTHER" id="PTHR13696">
    <property type="entry name" value="P-LOOP CONTAINING NUCLEOSIDE TRIPHOSPHATE HYDROLASE"/>
    <property type="match status" value="1"/>
</dbReference>
<proteinExistence type="predicted"/>